<dbReference type="Gene3D" id="3.40.50.300">
    <property type="entry name" value="P-loop containing nucleotide triphosphate hydrolases"/>
    <property type="match status" value="1"/>
</dbReference>
<accession>A0A2D6LQP9</accession>
<evidence type="ECO:0000313" key="1">
    <source>
        <dbReference type="EMBL" id="MAG18438.1"/>
    </source>
</evidence>
<organism evidence="1 2">
    <name type="scientific">Candidatus Iainarchaeum sp</name>
    <dbReference type="NCBI Taxonomy" id="3101447"/>
    <lineage>
        <taxon>Archaea</taxon>
        <taxon>Candidatus Iainarchaeota</taxon>
        <taxon>Candidatus Iainarchaeia</taxon>
        <taxon>Candidatus Iainarchaeales</taxon>
        <taxon>Candidatus Iainarchaeaceae</taxon>
        <taxon>Candidatus Iainarchaeum</taxon>
    </lineage>
</organism>
<dbReference type="AlphaFoldDB" id="A0A2D6LQP9"/>
<dbReference type="Pfam" id="PF23365">
    <property type="entry name" value="DUF7090"/>
    <property type="match status" value="1"/>
</dbReference>
<protein>
    <recommendedName>
        <fullName evidence="3">KaiC-like domain-containing protein</fullName>
    </recommendedName>
</protein>
<sequence>MPTENWSEEKLEKLLNKQSQLSIRVIHSLNELKEPFTILALVEPKEYSGIRDGIIQKYSKSDVQVIFLSLNAGYLKIMQDLQKENLDPNKIFFIDMISIERNLEPKKAPNVVYLESPKDLTEAMIQVVKKFDGKAKTILVLDSISTLLIYNDKSSTEKFVHTLIGKTNANKSSALLLTSDAKQNEVITKTIAQFVDKTIAL</sequence>
<proteinExistence type="predicted"/>
<evidence type="ECO:0008006" key="3">
    <source>
        <dbReference type="Google" id="ProtNLM"/>
    </source>
</evidence>
<dbReference type="EMBL" id="NZBD01000017">
    <property type="protein sequence ID" value="MAG18438.1"/>
    <property type="molecule type" value="Genomic_DNA"/>
</dbReference>
<dbReference type="Proteomes" id="UP000226712">
    <property type="component" value="Unassembled WGS sequence"/>
</dbReference>
<dbReference type="InterPro" id="IPR055516">
    <property type="entry name" value="DUF7090"/>
</dbReference>
<name>A0A2D6LQP9_9ARCH</name>
<comment type="caution">
    <text evidence="1">The sequence shown here is derived from an EMBL/GenBank/DDBJ whole genome shotgun (WGS) entry which is preliminary data.</text>
</comment>
<evidence type="ECO:0000313" key="2">
    <source>
        <dbReference type="Proteomes" id="UP000226712"/>
    </source>
</evidence>
<gene>
    <name evidence="1" type="ORF">CL944_03125</name>
</gene>
<dbReference type="InterPro" id="IPR027417">
    <property type="entry name" value="P-loop_NTPase"/>
</dbReference>
<reference evidence="2" key="1">
    <citation type="submission" date="2017-09" db="EMBL/GenBank/DDBJ databases">
        <title>The Reconstruction of 2,631 Draft Metagenome-Assembled Genomes from the Global Oceans.</title>
        <authorList>
            <person name="Tully B.J."/>
            <person name="Graham E.D."/>
            <person name="Heidelberg J.F."/>
        </authorList>
    </citation>
    <scope>NUCLEOTIDE SEQUENCE [LARGE SCALE GENOMIC DNA]</scope>
</reference>